<dbReference type="EMBL" id="VBAP01000013">
    <property type="protein sequence ID" value="TMI76711.1"/>
    <property type="molecule type" value="Genomic_DNA"/>
</dbReference>
<organism evidence="1 2">
    <name type="scientific">Candidatus Segetimicrobium genomatis</name>
    <dbReference type="NCBI Taxonomy" id="2569760"/>
    <lineage>
        <taxon>Bacteria</taxon>
        <taxon>Bacillati</taxon>
        <taxon>Candidatus Sysuimicrobiota</taxon>
        <taxon>Candidatus Sysuimicrobiia</taxon>
        <taxon>Candidatus Sysuimicrobiales</taxon>
        <taxon>Candidatus Segetimicrobiaceae</taxon>
        <taxon>Candidatus Segetimicrobium</taxon>
    </lineage>
</organism>
<reference evidence="1 2" key="1">
    <citation type="journal article" date="2019" name="Nat. Microbiol.">
        <title>Mediterranean grassland soil C-N compound turnover is dependent on rainfall and depth, and is mediated by genomically divergent microorganisms.</title>
        <authorList>
            <person name="Diamond S."/>
            <person name="Andeer P.F."/>
            <person name="Li Z."/>
            <person name="Crits-Christoph A."/>
            <person name="Burstein D."/>
            <person name="Anantharaman K."/>
            <person name="Lane K.R."/>
            <person name="Thomas B.C."/>
            <person name="Pan C."/>
            <person name="Northen T.R."/>
            <person name="Banfield J.F."/>
        </authorList>
    </citation>
    <scope>NUCLEOTIDE SEQUENCE [LARGE SCALE GENOMIC DNA]</scope>
    <source>
        <strain evidence="1">NP_8</strain>
    </source>
</reference>
<dbReference type="Proteomes" id="UP000318834">
    <property type="component" value="Unassembled WGS sequence"/>
</dbReference>
<name>A0A537IZH1_9BACT</name>
<evidence type="ECO:0000313" key="2">
    <source>
        <dbReference type="Proteomes" id="UP000318834"/>
    </source>
</evidence>
<gene>
    <name evidence="1" type="ORF">E6H05_02900</name>
</gene>
<evidence type="ECO:0000313" key="1">
    <source>
        <dbReference type="EMBL" id="TMI76711.1"/>
    </source>
</evidence>
<protein>
    <submittedName>
        <fullName evidence="1">Uncharacterized protein</fullName>
    </submittedName>
</protein>
<sequence length="100" mass="10706">MEGMATNPREQLLRVVNEARDQAKTILTTLEQQGHPQTSESNGVYFGLVTILKQLRTLEPAPAPGGLASELEQLAGLCIGKLAPLEALLREAARVARTGS</sequence>
<accession>A0A537IZH1</accession>
<comment type="caution">
    <text evidence="1">The sequence shown here is derived from an EMBL/GenBank/DDBJ whole genome shotgun (WGS) entry which is preliminary data.</text>
</comment>
<dbReference type="AlphaFoldDB" id="A0A537IZH1"/>
<proteinExistence type="predicted"/>